<dbReference type="AlphaFoldDB" id="D8QC42"/>
<dbReference type="InterPro" id="IPR050309">
    <property type="entry name" value="Type-B_Carboxylest/Lipase"/>
</dbReference>
<evidence type="ECO:0000259" key="4">
    <source>
        <dbReference type="Pfam" id="PF00135"/>
    </source>
</evidence>
<dbReference type="KEGG" id="scm:SCHCO_02670422"/>
<evidence type="ECO:0000313" key="5">
    <source>
        <dbReference type="EMBL" id="EFI94462.1"/>
    </source>
</evidence>
<sequence>MLPHLLGCAALATSVVAQLSGNVVTLDYGKFTGEQNDGTKVISFRGIRYADAPVGNLRWRAPVSPPSKNLGNVDATSFPAACLQTTTEVDEADIVFKYTSDAMDGYSEDCLFLNVYVPTGTKANSSLPVLLFIHGGGFQVGDPDGDPGDYLLQSSTTPLIFVTIQYRLGSYGYLGGKALGSNGAFNVGLLDQKAAFRWVKTYIKNFGGDPSRVTIWGQSAGASAVMFHLLAQGGNNEGLFSAAIADSPPIGLQADCTGSFSETLLAQIANEVDCNNAQDLMGCLRAVAADDLSWATSTVLKQHPTMLYPFQPCIDYGYLTSRIVPALESNAIAHVPLLFGSNTNEGAGWSAGVPAPWANTSKPNATEDTAYYFLQGQYPGLTRDSFNHAVQLYPLRSYGTVDRQAQQMYGEMRYICSAVLAGERIPGTYQYHYDNPDDGGSNHGAELAAFFYPPDSSSIWPTMRQYWTSFATSHQPKANGAAAWTNTPNTRLLLHPGRIAMENVDNNLRQRCDFWHDISGELVT</sequence>
<dbReference type="EMBL" id="GL377309">
    <property type="protein sequence ID" value="EFI94462.1"/>
    <property type="molecule type" value="Genomic_DNA"/>
</dbReference>
<dbReference type="VEuPathDB" id="FungiDB:SCHCODRAFT_02670422"/>
<dbReference type="GO" id="GO:0016787">
    <property type="term" value="F:hydrolase activity"/>
    <property type="evidence" value="ECO:0007669"/>
    <property type="project" value="UniProtKB-KW"/>
</dbReference>
<dbReference type="Proteomes" id="UP000007431">
    <property type="component" value="Unassembled WGS sequence"/>
</dbReference>
<evidence type="ECO:0000313" key="6">
    <source>
        <dbReference type="Proteomes" id="UP000007431"/>
    </source>
</evidence>
<dbReference type="Pfam" id="PF00135">
    <property type="entry name" value="COesterase"/>
    <property type="match status" value="1"/>
</dbReference>
<dbReference type="InterPro" id="IPR002018">
    <property type="entry name" value="CarbesteraseB"/>
</dbReference>
<proteinExistence type="inferred from homology"/>
<dbReference type="OMA" id="DNRMASC"/>
<feature type="chain" id="PRO_5005127221" description="Carboxylic ester hydrolase" evidence="3">
    <location>
        <begin position="18"/>
        <end position="524"/>
    </location>
</feature>
<gene>
    <name evidence="5" type="ORF">SCHCODRAFT_257998</name>
</gene>
<dbReference type="GeneID" id="9591190"/>
<dbReference type="ESTHER" id="schco-d8qc42">
    <property type="family name" value="Fungal_carboxylesterase_lipase"/>
</dbReference>
<feature type="signal peptide" evidence="3">
    <location>
        <begin position="1"/>
        <end position="17"/>
    </location>
</feature>
<dbReference type="PROSITE" id="PS00941">
    <property type="entry name" value="CARBOXYLESTERASE_B_2"/>
    <property type="match status" value="1"/>
</dbReference>
<keyword evidence="6" id="KW-1185">Reference proteome</keyword>
<protein>
    <recommendedName>
        <fullName evidence="3">Carboxylic ester hydrolase</fullName>
        <ecNumber evidence="3">3.1.1.-</ecNumber>
    </recommendedName>
</protein>
<accession>D8QC42</accession>
<evidence type="ECO:0000256" key="2">
    <source>
        <dbReference type="ARBA" id="ARBA00022801"/>
    </source>
</evidence>
<dbReference type="Gene3D" id="3.40.50.1820">
    <property type="entry name" value="alpha/beta hydrolase"/>
    <property type="match status" value="1"/>
</dbReference>
<reference evidence="5 6" key="1">
    <citation type="journal article" date="2010" name="Nat. Biotechnol.">
        <title>Genome sequence of the model mushroom Schizophyllum commune.</title>
        <authorList>
            <person name="Ohm R.A."/>
            <person name="de Jong J.F."/>
            <person name="Lugones L.G."/>
            <person name="Aerts A."/>
            <person name="Kothe E."/>
            <person name="Stajich J.E."/>
            <person name="de Vries R.P."/>
            <person name="Record E."/>
            <person name="Levasseur A."/>
            <person name="Baker S.E."/>
            <person name="Bartholomew K.A."/>
            <person name="Coutinho P.M."/>
            <person name="Erdmann S."/>
            <person name="Fowler T.J."/>
            <person name="Gathman A.C."/>
            <person name="Lombard V."/>
            <person name="Henrissat B."/>
            <person name="Knabe N."/>
            <person name="Kuees U."/>
            <person name="Lilly W.W."/>
            <person name="Lindquist E."/>
            <person name="Lucas S."/>
            <person name="Magnuson J.K."/>
            <person name="Piumi F."/>
            <person name="Raudaskoski M."/>
            <person name="Salamov A."/>
            <person name="Schmutz J."/>
            <person name="Schwarze F.W.M.R."/>
            <person name="vanKuyk P.A."/>
            <person name="Horton J.S."/>
            <person name="Grigoriev I.V."/>
            <person name="Woesten H.A.B."/>
        </authorList>
    </citation>
    <scope>NUCLEOTIDE SEQUENCE [LARGE SCALE GENOMIC DNA]</scope>
    <source>
        <strain evidence="6">H4-8 / FGSC 9210</strain>
    </source>
</reference>
<dbReference type="PANTHER" id="PTHR11559">
    <property type="entry name" value="CARBOXYLESTERASE"/>
    <property type="match status" value="1"/>
</dbReference>
<evidence type="ECO:0000256" key="1">
    <source>
        <dbReference type="ARBA" id="ARBA00005964"/>
    </source>
</evidence>
<dbReference type="InterPro" id="IPR019819">
    <property type="entry name" value="Carboxylesterase_B_CS"/>
</dbReference>
<dbReference type="InterPro" id="IPR019826">
    <property type="entry name" value="Carboxylesterase_B_AS"/>
</dbReference>
<keyword evidence="3" id="KW-0732">Signal</keyword>
<evidence type="ECO:0000256" key="3">
    <source>
        <dbReference type="RuleBase" id="RU361235"/>
    </source>
</evidence>
<comment type="similarity">
    <text evidence="1 3">Belongs to the type-B carboxylesterase/lipase family.</text>
</comment>
<dbReference type="SUPFAM" id="SSF53474">
    <property type="entry name" value="alpha/beta-Hydrolases"/>
    <property type="match status" value="1"/>
</dbReference>
<dbReference type="RefSeq" id="XP_003029365.1">
    <property type="nucleotide sequence ID" value="XM_003029319.1"/>
</dbReference>
<dbReference type="HOGENOM" id="CLU_006586_10_7_1"/>
<organism evidence="6">
    <name type="scientific">Schizophyllum commune (strain H4-8 / FGSC 9210)</name>
    <name type="common">Split gill fungus</name>
    <dbReference type="NCBI Taxonomy" id="578458"/>
    <lineage>
        <taxon>Eukaryota</taxon>
        <taxon>Fungi</taxon>
        <taxon>Dikarya</taxon>
        <taxon>Basidiomycota</taxon>
        <taxon>Agaricomycotina</taxon>
        <taxon>Agaricomycetes</taxon>
        <taxon>Agaricomycetidae</taxon>
        <taxon>Agaricales</taxon>
        <taxon>Schizophyllaceae</taxon>
        <taxon>Schizophyllum</taxon>
    </lineage>
</organism>
<feature type="domain" description="Carboxylesterase type B" evidence="4">
    <location>
        <begin position="22"/>
        <end position="515"/>
    </location>
</feature>
<dbReference type="STRING" id="578458.D8QC42"/>
<keyword evidence="2 3" id="KW-0378">Hydrolase</keyword>
<dbReference type="OrthoDB" id="408631at2759"/>
<name>D8QC42_SCHCM</name>
<dbReference type="EC" id="3.1.1.-" evidence="3"/>
<dbReference type="PROSITE" id="PS00122">
    <property type="entry name" value="CARBOXYLESTERASE_B_1"/>
    <property type="match status" value="1"/>
</dbReference>
<dbReference type="InterPro" id="IPR029058">
    <property type="entry name" value="AB_hydrolase_fold"/>
</dbReference>
<dbReference type="eggNOG" id="KOG1516">
    <property type="taxonomic scope" value="Eukaryota"/>
</dbReference>
<dbReference type="InParanoid" id="D8QC42"/>